<dbReference type="EMBL" id="CP027806">
    <property type="protein sequence ID" value="AXI99392.1"/>
    <property type="molecule type" value="Genomic_DNA"/>
</dbReference>
<dbReference type="SUPFAM" id="SSF56925">
    <property type="entry name" value="OMPA-like"/>
    <property type="match status" value="1"/>
</dbReference>
<dbReference type="Proteomes" id="UP000254808">
    <property type="component" value="Chromosome"/>
</dbReference>
<proteinExistence type="predicted"/>
<dbReference type="InterPro" id="IPR025665">
    <property type="entry name" value="Beta-barrel_OMP_2"/>
</dbReference>
<evidence type="ECO:0000313" key="3">
    <source>
        <dbReference type="Proteomes" id="UP000254808"/>
    </source>
</evidence>
<dbReference type="InterPro" id="IPR011250">
    <property type="entry name" value="OMP/PagP_B-barrel"/>
</dbReference>
<reference evidence="2 3" key="1">
    <citation type="submission" date="2018-03" db="EMBL/GenBank/DDBJ databases">
        <title>Phenotypic and genomic properties of Cyclonatronum proteinivorum gen. nov., sp. nov., a haloalkaliphilic bacteroidete from soda lakes possessing Na+-translocating rhodopsin.</title>
        <authorList>
            <person name="Toshchakov S.V."/>
            <person name="Korzhenkov A."/>
            <person name="Samarov N.I."/>
            <person name="Kublanov I.V."/>
            <person name="Muntyan M.S."/>
            <person name="Sorokin D.Y."/>
        </authorList>
    </citation>
    <scope>NUCLEOTIDE SEQUENCE [LARGE SCALE GENOMIC DNA]</scope>
    <source>
        <strain evidence="2 3">Omega</strain>
    </source>
</reference>
<dbReference type="RefSeq" id="WP_114982635.1">
    <property type="nucleotide sequence ID" value="NZ_CP027806.1"/>
</dbReference>
<keyword evidence="3" id="KW-1185">Reference proteome</keyword>
<gene>
    <name evidence="2" type="ORF">CYPRO_0105</name>
</gene>
<feature type="domain" description="Outer membrane protein beta-barrel" evidence="1">
    <location>
        <begin position="213"/>
        <end position="398"/>
    </location>
</feature>
<dbReference type="AlphaFoldDB" id="A0A345UFZ1"/>
<accession>A0A345UFZ1</accession>
<name>A0A345UFZ1_9BACT</name>
<sequence>MNGSFTNIPSALIVLIVCSTIHLIFPPADIAAQQNAAYTSGFLITTEADTLRGDVRLADDYDHSWRVQFRAEGASGFQVYRPESVFAYGTDGGFTWYAVQGNFEGEGVQTVFMREDITASLTLYSTQLTRERTDFFVRSEDGRLIYLEPGFYIMLLESLFGDCGVSLRNHDRAARRYRYTRSGMARVFETYLSCRNETDTAVWHKERYEPETRNFRWGVMAGFNMSNSRITAYSTNLYAGVAFDYVPGFSAGLFAEIPLPPQGLSFRPELFFTTRGGEAEIPFPLPNPPELPLTDDKLTTSFSYVMLNLPLMRETEMFGLRPFVQGGVMLGMLVGRDTKASRFVLTDEGERELRENGIIQFYKELSTGVNLGTGLRVPISEQQSLLIEARYTRIFSNLDDGVEGFRNTALELMLGFSF</sequence>
<organism evidence="2 3">
    <name type="scientific">Cyclonatronum proteinivorum</name>
    <dbReference type="NCBI Taxonomy" id="1457365"/>
    <lineage>
        <taxon>Bacteria</taxon>
        <taxon>Pseudomonadati</taxon>
        <taxon>Balneolota</taxon>
        <taxon>Balneolia</taxon>
        <taxon>Balneolales</taxon>
        <taxon>Cyclonatronaceae</taxon>
        <taxon>Cyclonatronum</taxon>
    </lineage>
</organism>
<evidence type="ECO:0000259" key="1">
    <source>
        <dbReference type="Pfam" id="PF13568"/>
    </source>
</evidence>
<evidence type="ECO:0000313" key="2">
    <source>
        <dbReference type="EMBL" id="AXI99392.1"/>
    </source>
</evidence>
<dbReference type="KEGG" id="cprv:CYPRO_0105"/>
<protein>
    <submittedName>
        <fullName evidence="2">Outer membrane protein beta-barrel domain-containing protein</fullName>
    </submittedName>
</protein>
<dbReference type="OrthoDB" id="947434at2"/>
<dbReference type="Pfam" id="PF13568">
    <property type="entry name" value="OMP_b-brl_2"/>
    <property type="match status" value="1"/>
</dbReference>